<dbReference type="SUPFAM" id="SSF81606">
    <property type="entry name" value="PP2C-like"/>
    <property type="match status" value="1"/>
</dbReference>
<keyword evidence="3" id="KW-1185">Reference proteome</keyword>
<sequence>KVSEMCSKKLPTYIAKNLSCDLFCNKTNISIKNGIKKGFEKTDQYLKLEQFSKESKDAGSTALIAVMILLKDKIIAYVRDSLAFISSNGLSAKITKEHNLHNKSEVLRKWHDDATKNAEDSKVWINLKTIDEKDLSDISEQDCMK</sequence>
<evidence type="ECO:0000259" key="1">
    <source>
        <dbReference type="Pfam" id="PF00481"/>
    </source>
</evidence>
<feature type="non-terminal residue" evidence="2">
    <location>
        <position position="1"/>
    </location>
</feature>
<dbReference type="EMBL" id="CAJVQB010061308">
    <property type="protein sequence ID" value="CAG8839815.1"/>
    <property type="molecule type" value="Genomic_DNA"/>
</dbReference>
<dbReference type="Proteomes" id="UP000789901">
    <property type="component" value="Unassembled WGS sequence"/>
</dbReference>
<dbReference type="Pfam" id="PF00481">
    <property type="entry name" value="PP2C"/>
    <property type="match status" value="1"/>
</dbReference>
<organism evidence="2 3">
    <name type="scientific">Gigaspora margarita</name>
    <dbReference type="NCBI Taxonomy" id="4874"/>
    <lineage>
        <taxon>Eukaryota</taxon>
        <taxon>Fungi</taxon>
        <taxon>Fungi incertae sedis</taxon>
        <taxon>Mucoromycota</taxon>
        <taxon>Glomeromycotina</taxon>
        <taxon>Glomeromycetes</taxon>
        <taxon>Diversisporales</taxon>
        <taxon>Gigasporaceae</taxon>
        <taxon>Gigaspora</taxon>
    </lineage>
</organism>
<dbReference type="InterPro" id="IPR036457">
    <property type="entry name" value="PPM-type-like_dom_sf"/>
</dbReference>
<name>A0ABN7WU21_GIGMA</name>
<dbReference type="InterPro" id="IPR001932">
    <property type="entry name" value="PPM-type_phosphatase-like_dom"/>
</dbReference>
<proteinExistence type="predicted"/>
<evidence type="ECO:0000313" key="2">
    <source>
        <dbReference type="EMBL" id="CAG8839815.1"/>
    </source>
</evidence>
<feature type="domain" description="PPM-type phosphatase" evidence="1">
    <location>
        <begin position="2"/>
        <end position="108"/>
    </location>
</feature>
<evidence type="ECO:0000313" key="3">
    <source>
        <dbReference type="Proteomes" id="UP000789901"/>
    </source>
</evidence>
<reference evidence="2 3" key="1">
    <citation type="submission" date="2021-06" db="EMBL/GenBank/DDBJ databases">
        <authorList>
            <person name="Kallberg Y."/>
            <person name="Tangrot J."/>
            <person name="Rosling A."/>
        </authorList>
    </citation>
    <scope>NUCLEOTIDE SEQUENCE [LARGE SCALE GENOMIC DNA]</scope>
    <source>
        <strain evidence="2 3">120-4 pot B 10/14</strain>
    </source>
</reference>
<protein>
    <submittedName>
        <fullName evidence="2">1002_t:CDS:1</fullName>
    </submittedName>
</protein>
<gene>
    <name evidence="2" type="ORF">GMARGA_LOCUS34620</name>
</gene>
<accession>A0ABN7WU21</accession>
<comment type="caution">
    <text evidence="2">The sequence shown here is derived from an EMBL/GenBank/DDBJ whole genome shotgun (WGS) entry which is preliminary data.</text>
</comment>
<dbReference type="Gene3D" id="3.60.40.10">
    <property type="entry name" value="PPM-type phosphatase domain"/>
    <property type="match status" value="1"/>
</dbReference>